<dbReference type="KEGG" id="ccot:CCAX7_54080"/>
<reference evidence="1 2" key="1">
    <citation type="journal article" date="2019" name="Int. J. Syst. Evol. Microbiol.">
        <title>Capsulimonas corticalis gen. nov., sp. nov., an aerobic capsulated bacterium, of a novel bacterial order, Capsulimonadales ord. nov., of the class Armatimonadia of the phylum Armatimonadetes.</title>
        <authorList>
            <person name="Li J."/>
            <person name="Kudo C."/>
            <person name="Tonouchi A."/>
        </authorList>
    </citation>
    <scope>NUCLEOTIDE SEQUENCE [LARGE SCALE GENOMIC DNA]</scope>
    <source>
        <strain evidence="1 2">AX-7</strain>
    </source>
</reference>
<evidence type="ECO:0000313" key="1">
    <source>
        <dbReference type="EMBL" id="BDI33357.1"/>
    </source>
</evidence>
<dbReference type="OrthoDB" id="5519656at2"/>
<dbReference type="RefSeq" id="WP_119318987.1">
    <property type="nucleotide sequence ID" value="NZ_AP025739.1"/>
</dbReference>
<protein>
    <submittedName>
        <fullName evidence="1">Uncharacterized protein</fullName>
    </submittedName>
</protein>
<evidence type="ECO:0000313" key="2">
    <source>
        <dbReference type="Proteomes" id="UP000287394"/>
    </source>
</evidence>
<dbReference type="Proteomes" id="UP000287394">
    <property type="component" value="Chromosome"/>
</dbReference>
<dbReference type="AlphaFoldDB" id="A0A402CNF4"/>
<accession>A0A402CNF4</accession>
<name>A0A402CNF4_9BACT</name>
<sequence length="179" mass="20101">MKKLIFLDFDGVLNSVAWMEGDVYKNKPRLHVDRLAWCLGKIDPAAVLRVNRIVRETDAYIVISSAWRSSTCPQGYAQYLGALLARHGLQAHRKRVIGITIDVTDIPKGRPGPQMLESERWTEIRHYLDSATECDRFVVIDDDPVFGTPPDCFVRTDYNVGLTDEDADRAIAILNGGAL</sequence>
<dbReference type="Pfam" id="PF18143">
    <property type="entry name" value="HAD_SAK_2"/>
    <property type="match status" value="1"/>
</dbReference>
<proteinExistence type="predicted"/>
<dbReference type="EMBL" id="AP025739">
    <property type="protein sequence ID" value="BDI33357.1"/>
    <property type="molecule type" value="Genomic_DNA"/>
</dbReference>
<gene>
    <name evidence="1" type="ORF">CCAX7_54080</name>
</gene>
<keyword evidence="2" id="KW-1185">Reference proteome</keyword>
<organism evidence="1 2">
    <name type="scientific">Capsulimonas corticalis</name>
    <dbReference type="NCBI Taxonomy" id="2219043"/>
    <lineage>
        <taxon>Bacteria</taxon>
        <taxon>Bacillati</taxon>
        <taxon>Armatimonadota</taxon>
        <taxon>Armatimonadia</taxon>
        <taxon>Capsulimonadales</taxon>
        <taxon>Capsulimonadaceae</taxon>
        <taxon>Capsulimonas</taxon>
    </lineage>
</organism>